<dbReference type="EMBL" id="FMJD01000003">
    <property type="protein sequence ID" value="SCM73375.1"/>
    <property type="molecule type" value="Genomic_DNA"/>
</dbReference>
<feature type="domain" description="Tail sheath protein subtilisin-like" evidence="2">
    <location>
        <begin position="208"/>
        <end position="374"/>
    </location>
</feature>
<dbReference type="InterPro" id="IPR035089">
    <property type="entry name" value="Phage_sheath_subtilisin"/>
</dbReference>
<proteinExistence type="inferred from homology"/>
<accession>A0A212L791</accession>
<organism evidence="3">
    <name type="scientific">uncultured Pleomorphomonas sp</name>
    <dbReference type="NCBI Taxonomy" id="442121"/>
    <lineage>
        <taxon>Bacteria</taxon>
        <taxon>Pseudomonadati</taxon>
        <taxon>Pseudomonadota</taxon>
        <taxon>Alphaproteobacteria</taxon>
        <taxon>Hyphomicrobiales</taxon>
        <taxon>Pleomorphomonadaceae</taxon>
        <taxon>Pleomorphomonas</taxon>
        <taxon>environmental samples</taxon>
    </lineage>
</organism>
<reference evidence="3" key="1">
    <citation type="submission" date="2016-08" db="EMBL/GenBank/DDBJ databases">
        <authorList>
            <person name="Seilhamer J.J."/>
        </authorList>
    </citation>
    <scope>NUCLEOTIDE SEQUENCE</scope>
    <source>
        <strain evidence="3">86</strain>
    </source>
</reference>
<gene>
    <name evidence="3" type="ORF">KL86PLE_110042</name>
</gene>
<evidence type="ECO:0000313" key="3">
    <source>
        <dbReference type="EMBL" id="SCM73375.1"/>
    </source>
</evidence>
<dbReference type="Pfam" id="PF04984">
    <property type="entry name" value="Phage_sheath_1"/>
    <property type="match status" value="1"/>
</dbReference>
<sequence length="499" mass="52081">MSVTFDNIPGSGLIAPLFAFEVTSGGEYESERRVVLGGHTTDGATLAEGEMEICTSLEEATILAGDGSMLREMYRIFAQNAPTAQIWLSPIAESGVAGTWTLTVGAPPAAGGTGVVEIGGESVEVSIGAGDTATAVATALAAAINDYYNKLTGAQLQVTATSAAAVVTATARHAGAIFADFDITVPATTNGNAFDGVLIVAAGTAPTGTPSLVNFLAAIGDDEASFIVTPFSDDTNLDRAATALDDTSGRWAYSRQSYGHYWTVAKGTTGELTTIGLSRNNRHETIIGRYAGSPHPAWLWVAGIVAAVAPWLADDTNGNVSRNQTGIVVSGLSAPRSRGNWPAYATRNALLAAGISTWKVNGSGDVVIDKLITTYQRNSADQPDVVFRDVQALYQLMAGLGIIRADLYNEHGQKALADSNPANLGSISTAKDIKATLVHSYQKCVNRGIFEDADGFAEKLVVERDSGNSNRVNVLAPIDRVNALDVLAGNAKLYGQYSS</sequence>
<evidence type="ECO:0000259" key="2">
    <source>
        <dbReference type="Pfam" id="PF04984"/>
    </source>
</evidence>
<name>A0A212L791_9HYPH</name>
<comment type="similarity">
    <text evidence="1">Belongs to the myoviridae tail sheath protein family.</text>
</comment>
<protein>
    <submittedName>
        <fullName evidence="3">Putative bacteriophage Mu tail sheath</fullName>
    </submittedName>
</protein>
<dbReference type="AlphaFoldDB" id="A0A212L791"/>
<evidence type="ECO:0000256" key="1">
    <source>
        <dbReference type="ARBA" id="ARBA00008005"/>
    </source>
</evidence>
<dbReference type="RefSeq" id="WP_288199465.1">
    <property type="nucleotide sequence ID" value="NZ_LT608334.1"/>
</dbReference>